<organism evidence="2 3">
    <name type="scientific">Symbiobacterium terraclitae</name>
    <dbReference type="NCBI Taxonomy" id="557451"/>
    <lineage>
        <taxon>Bacteria</taxon>
        <taxon>Bacillati</taxon>
        <taxon>Bacillota</taxon>
        <taxon>Clostridia</taxon>
        <taxon>Eubacteriales</taxon>
        <taxon>Symbiobacteriaceae</taxon>
        <taxon>Symbiobacterium</taxon>
    </lineage>
</organism>
<keyword evidence="3" id="KW-1185">Reference proteome</keyword>
<feature type="region of interest" description="Disordered" evidence="1">
    <location>
        <begin position="1"/>
        <end position="92"/>
    </location>
</feature>
<name>A0ABS4JVU3_9FIRM</name>
<dbReference type="RefSeq" id="WP_209467201.1">
    <property type="nucleotide sequence ID" value="NZ_JAGGLG010000022.1"/>
</dbReference>
<comment type="caution">
    <text evidence="2">The sequence shown here is derived from an EMBL/GenBank/DDBJ whole genome shotgun (WGS) entry which is preliminary data.</text>
</comment>
<evidence type="ECO:0000313" key="2">
    <source>
        <dbReference type="EMBL" id="MBP2019080.1"/>
    </source>
</evidence>
<accession>A0ABS4JVU3</accession>
<feature type="compositionally biased region" description="Basic and acidic residues" evidence="1">
    <location>
        <begin position="1"/>
        <end position="13"/>
    </location>
</feature>
<sequence length="879" mass="94172">MADTEKATDRQARQPEAPAEPVPEAPTEPAPDAAAESAPDAPAEPTPDASAVPTPGVLTESAPDPPAAPTPNAPAEPAPDAAAEPAPNPAAARVHRLERLRRFFRYDSAREWAKATGRDEADAATDYQSVLAAAQEEARRLAGELAATGEADLIARLVAHAGLDLLLPVCAALQEAAFEPAVAPLARLYRSTALEGQVAILGVVAASGGAAGYQIALEGCEAREPALREAAARAVAAIEARHPTLGAVGGLLREEPVHVAPGQVGPLVSALLELTALERVFAALGRLCRSHPDLQHEVRAALWATGTRSTPGAKGDPDAPEVERGNVRALLLLGSQDWALYPEQERAVLQAFHRAGRRDRKAFLAAATSARAQAVLRYGLTSGARRNLGQTIEHLKHDRPDLVEFLAEPLLDAIGRAEPEARAEGLILLGRQLRTRTLEAFGVPRRIYAALQLPENRPWQPNLLRALVSSAPGRQMLTTERVDASLYQLLSELVGEGARGLDVSAICLAVADGLRQEQALDTQRLLWVLQHFTRVSQEARPDLAVVLGRALAAQLLFGTDAQIGLLCRQLEAVPELGAAVLPHLLPVGLGLPSQRLEHLVRLITLQVPHPLALLAAGLEAARRRTWLLLDAVLALDSRSPGMGRAFIEQSADGALYRQMIADACERMTRTITEMRRRWEEEEAAARSRLEAVAGPVLEELAGRIVDLPGAGPEDKEQLALYLQDLEDGIYATVDAAPSPLPLPPVATGDPLDDYQQAVLIHQTVERRLHDRTLHFAVELGKRIALPLEKICLAAARHAEADALLAPLLGWLGEQGLRPVEPQLGRAVHLDRSRHQPMREGAGTRYAVAAPGLMAADGTVIHPALVTPCEEGEHEQRPRC</sequence>
<reference evidence="2 3" key="1">
    <citation type="submission" date="2021-03" db="EMBL/GenBank/DDBJ databases">
        <title>Genomic Encyclopedia of Type Strains, Phase IV (KMG-IV): sequencing the most valuable type-strain genomes for metagenomic binning, comparative biology and taxonomic classification.</title>
        <authorList>
            <person name="Goeker M."/>
        </authorList>
    </citation>
    <scope>NUCLEOTIDE SEQUENCE [LARGE SCALE GENOMIC DNA]</scope>
    <source>
        <strain evidence="2 3">DSM 27138</strain>
    </source>
</reference>
<dbReference type="Proteomes" id="UP001519289">
    <property type="component" value="Unassembled WGS sequence"/>
</dbReference>
<feature type="compositionally biased region" description="Low complexity" evidence="1">
    <location>
        <begin position="30"/>
        <end position="51"/>
    </location>
</feature>
<evidence type="ECO:0000256" key="1">
    <source>
        <dbReference type="SAM" id="MobiDB-lite"/>
    </source>
</evidence>
<feature type="compositionally biased region" description="Pro residues" evidence="1">
    <location>
        <begin position="18"/>
        <end position="29"/>
    </location>
</feature>
<protein>
    <submittedName>
        <fullName evidence="2">Uncharacterized protein</fullName>
    </submittedName>
</protein>
<feature type="compositionally biased region" description="Low complexity" evidence="1">
    <location>
        <begin position="78"/>
        <end position="92"/>
    </location>
</feature>
<evidence type="ECO:0000313" key="3">
    <source>
        <dbReference type="Proteomes" id="UP001519289"/>
    </source>
</evidence>
<feature type="compositionally biased region" description="Pro residues" evidence="1">
    <location>
        <begin position="63"/>
        <end position="77"/>
    </location>
</feature>
<dbReference type="EMBL" id="JAGGLG010000022">
    <property type="protein sequence ID" value="MBP2019080.1"/>
    <property type="molecule type" value="Genomic_DNA"/>
</dbReference>
<gene>
    <name evidence="2" type="ORF">J2Z79_002497</name>
</gene>
<proteinExistence type="predicted"/>